<accession>A0ABR3M4C3</accession>
<name>A0ABR3M4C3_9TELE</name>
<keyword evidence="2" id="KW-1185">Reference proteome</keyword>
<sequence>MDPSHRAHAKKYSVQVLFGAKEHRGLDENALSKICMKKEQSVQLGMSKNIPGETLRRSKYICLKDGLICQDLLIDHEEKLWMEALAFDREMLQCPFVSII</sequence>
<reference evidence="1 2" key="1">
    <citation type="submission" date="2023-09" db="EMBL/GenBank/DDBJ databases">
        <authorList>
            <person name="Wang M."/>
        </authorList>
    </citation>
    <scope>NUCLEOTIDE SEQUENCE [LARGE SCALE GENOMIC DNA]</scope>
    <source>
        <strain evidence="1">GT-2023</strain>
        <tissue evidence="1">Liver</tissue>
    </source>
</reference>
<proteinExistence type="predicted"/>
<dbReference type="Proteomes" id="UP001558613">
    <property type="component" value="Unassembled WGS sequence"/>
</dbReference>
<gene>
    <name evidence="1" type="ORF">QQF64_010534</name>
</gene>
<organism evidence="1 2">
    <name type="scientific">Cirrhinus molitorella</name>
    <name type="common">mud carp</name>
    <dbReference type="NCBI Taxonomy" id="172907"/>
    <lineage>
        <taxon>Eukaryota</taxon>
        <taxon>Metazoa</taxon>
        <taxon>Chordata</taxon>
        <taxon>Craniata</taxon>
        <taxon>Vertebrata</taxon>
        <taxon>Euteleostomi</taxon>
        <taxon>Actinopterygii</taxon>
        <taxon>Neopterygii</taxon>
        <taxon>Teleostei</taxon>
        <taxon>Ostariophysi</taxon>
        <taxon>Cypriniformes</taxon>
        <taxon>Cyprinidae</taxon>
        <taxon>Labeoninae</taxon>
        <taxon>Labeonini</taxon>
        <taxon>Cirrhinus</taxon>
    </lineage>
</organism>
<evidence type="ECO:0000313" key="2">
    <source>
        <dbReference type="Proteomes" id="UP001558613"/>
    </source>
</evidence>
<dbReference type="EMBL" id="JAYMGO010000016">
    <property type="protein sequence ID" value="KAL1259957.1"/>
    <property type="molecule type" value="Genomic_DNA"/>
</dbReference>
<evidence type="ECO:0000313" key="1">
    <source>
        <dbReference type="EMBL" id="KAL1259957.1"/>
    </source>
</evidence>
<comment type="caution">
    <text evidence="1">The sequence shown here is derived from an EMBL/GenBank/DDBJ whole genome shotgun (WGS) entry which is preliminary data.</text>
</comment>
<protein>
    <submittedName>
        <fullName evidence="1">Uncharacterized protein</fullName>
    </submittedName>
</protein>